<name>A0A816K417_BRANA</name>
<keyword evidence="1" id="KW-1133">Transmembrane helix</keyword>
<accession>A0A816K417</accession>
<dbReference type="AlphaFoldDB" id="A0A816K417"/>
<feature type="transmembrane region" description="Helical" evidence="1">
    <location>
        <begin position="50"/>
        <end position="77"/>
    </location>
</feature>
<evidence type="ECO:0000256" key="1">
    <source>
        <dbReference type="SAM" id="Phobius"/>
    </source>
</evidence>
<sequence length="161" mass="18333">MRLKKTTATMESRGVPFRSILAHSLWITLVGILLFTLSTTKRHNFGYIKFFSISGTLLITLPWMIQLLITSTVIFLYKTKGYNLMWIVRSPKPSNENHLTNVVTISSSSSPLPSGQALKKGDTGEIEIKIVIPKVQCQLIWRLKEAITPNFSQMYHMLFKC</sequence>
<proteinExistence type="predicted"/>
<dbReference type="EMBL" id="HG994366">
    <property type="protein sequence ID" value="CAF1890515.1"/>
    <property type="molecule type" value="Genomic_DNA"/>
</dbReference>
<feature type="transmembrane region" description="Helical" evidence="1">
    <location>
        <begin position="20"/>
        <end position="38"/>
    </location>
</feature>
<keyword evidence="1" id="KW-0812">Transmembrane</keyword>
<organism evidence="2">
    <name type="scientific">Brassica napus</name>
    <name type="common">Rape</name>
    <dbReference type="NCBI Taxonomy" id="3708"/>
    <lineage>
        <taxon>Eukaryota</taxon>
        <taxon>Viridiplantae</taxon>
        <taxon>Streptophyta</taxon>
        <taxon>Embryophyta</taxon>
        <taxon>Tracheophyta</taxon>
        <taxon>Spermatophyta</taxon>
        <taxon>Magnoliopsida</taxon>
        <taxon>eudicotyledons</taxon>
        <taxon>Gunneridae</taxon>
        <taxon>Pentapetalae</taxon>
        <taxon>rosids</taxon>
        <taxon>malvids</taxon>
        <taxon>Brassicales</taxon>
        <taxon>Brassicaceae</taxon>
        <taxon>Brassiceae</taxon>
        <taxon>Brassica</taxon>
    </lineage>
</organism>
<dbReference type="Proteomes" id="UP001295469">
    <property type="component" value="Chromosome C02"/>
</dbReference>
<protein>
    <submittedName>
        <fullName evidence="2">(rape) hypothetical protein</fullName>
    </submittedName>
</protein>
<gene>
    <name evidence="2" type="ORF">DARMORV10_C02P11810.1</name>
</gene>
<keyword evidence="1" id="KW-0472">Membrane</keyword>
<evidence type="ECO:0000313" key="2">
    <source>
        <dbReference type="EMBL" id="CAF1890515.1"/>
    </source>
</evidence>
<reference evidence="2" key="1">
    <citation type="submission" date="2021-01" db="EMBL/GenBank/DDBJ databases">
        <authorList>
            <consortium name="Genoscope - CEA"/>
            <person name="William W."/>
        </authorList>
    </citation>
    <scope>NUCLEOTIDE SEQUENCE</scope>
</reference>